<dbReference type="Pfam" id="PF13460">
    <property type="entry name" value="NAD_binding_10"/>
    <property type="match status" value="1"/>
</dbReference>
<dbReference type="GO" id="GO:0044877">
    <property type="term" value="F:protein-containing complex binding"/>
    <property type="evidence" value="ECO:0007669"/>
    <property type="project" value="TreeGrafter"/>
</dbReference>
<name>A0A1U9QVV2_STRNV</name>
<evidence type="ECO:0000313" key="2">
    <source>
        <dbReference type="EMBL" id="AQU67951.1"/>
    </source>
</evidence>
<dbReference type="InterPro" id="IPR036291">
    <property type="entry name" value="NAD(P)-bd_dom_sf"/>
</dbReference>
<dbReference type="Proteomes" id="UP000189677">
    <property type="component" value="Chromosome"/>
</dbReference>
<reference evidence="2 3" key="1">
    <citation type="submission" date="2016-11" db="EMBL/GenBank/DDBJ databases">
        <title>Complete genome sequence of Streptomyces niveus SCSIO 3406.</title>
        <authorList>
            <person name="Zhu Q."/>
            <person name="Cheng W."/>
            <person name="Song Y."/>
            <person name="Li Q."/>
            <person name="Ju J."/>
        </authorList>
    </citation>
    <scope>NUCLEOTIDE SEQUENCE [LARGE SCALE GENOMIC DNA]</scope>
    <source>
        <strain evidence="2 3">SCSIO 3406</strain>
    </source>
</reference>
<dbReference type="EMBL" id="CP018047">
    <property type="protein sequence ID" value="AQU67951.1"/>
    <property type="molecule type" value="Genomic_DNA"/>
</dbReference>
<dbReference type="KEGG" id="snw:BBN63_18700"/>
<keyword evidence="3" id="KW-1185">Reference proteome</keyword>
<proteinExistence type="predicted"/>
<protein>
    <submittedName>
        <fullName evidence="2">NmrA family transcriptional regulator</fullName>
    </submittedName>
</protein>
<feature type="domain" description="NAD(P)-binding" evidence="1">
    <location>
        <begin position="9"/>
        <end position="147"/>
    </location>
</feature>
<dbReference type="Gene3D" id="3.40.50.720">
    <property type="entry name" value="NAD(P)-binding Rossmann-like Domain"/>
    <property type="match status" value="1"/>
</dbReference>
<dbReference type="InterPro" id="IPR016040">
    <property type="entry name" value="NAD(P)-bd_dom"/>
</dbReference>
<dbReference type="RefSeq" id="WP_078076536.1">
    <property type="nucleotide sequence ID" value="NZ_CP018047.1"/>
</dbReference>
<dbReference type="AlphaFoldDB" id="A0A1U9QVV2"/>
<gene>
    <name evidence="2" type="ORF">BBN63_18700</name>
</gene>
<dbReference type="InterPro" id="IPR051207">
    <property type="entry name" value="ComplexI_NDUFA9_subunit"/>
</dbReference>
<dbReference type="PANTHER" id="PTHR12126:SF11">
    <property type="entry name" value="NADH DEHYDROGENASE [UBIQUINONE] 1 ALPHA SUBCOMPLEX SUBUNIT 9, MITOCHONDRIAL"/>
    <property type="match status" value="1"/>
</dbReference>
<evidence type="ECO:0000313" key="3">
    <source>
        <dbReference type="Proteomes" id="UP000189677"/>
    </source>
</evidence>
<organism evidence="2 3">
    <name type="scientific">Streptomyces niveus</name>
    <name type="common">Streptomyces spheroides</name>
    <dbReference type="NCBI Taxonomy" id="193462"/>
    <lineage>
        <taxon>Bacteria</taxon>
        <taxon>Bacillati</taxon>
        <taxon>Actinomycetota</taxon>
        <taxon>Actinomycetes</taxon>
        <taxon>Kitasatosporales</taxon>
        <taxon>Streptomycetaceae</taxon>
        <taxon>Streptomyces</taxon>
    </lineage>
</organism>
<sequence>MTSSILVTGGTGTLGRLVTPALRDTGHQVRVLSRHSRASEGGVEYIAADLLKGEGIEAAVDGAETVLHLAGAAKGDDEATANLVRAASRTGVTHLVYISVIGADRIPLGYPRAKFGAERAVAGSGVPWTTLRAAQFHDLALTMVRGMAKLPLIPVPGGLRLQPVDARDVADRLVELTLGEPAGRVADLAGPKVYGLGELCGGYLRASGKRRPTVPLRIPGKVGRAYRAGENLTLDGADIGQRTWEDFLAERVGGAAH</sequence>
<dbReference type="OrthoDB" id="9771302at2"/>
<dbReference type="PANTHER" id="PTHR12126">
    <property type="entry name" value="NADH-UBIQUINONE OXIDOREDUCTASE 39 KDA SUBUNIT-RELATED"/>
    <property type="match status" value="1"/>
</dbReference>
<accession>A0A1U9QVV2</accession>
<evidence type="ECO:0000259" key="1">
    <source>
        <dbReference type="Pfam" id="PF13460"/>
    </source>
</evidence>
<dbReference type="SUPFAM" id="SSF51735">
    <property type="entry name" value="NAD(P)-binding Rossmann-fold domains"/>
    <property type="match status" value="1"/>
</dbReference>